<comment type="caution">
    <text evidence="9">The sequence shown here is derived from an EMBL/GenBank/DDBJ whole genome shotgun (WGS) entry which is preliminary data.</text>
</comment>
<dbReference type="Pfam" id="PF13396">
    <property type="entry name" value="PLDc_N"/>
    <property type="match status" value="1"/>
</dbReference>
<dbReference type="InterPro" id="IPR018649">
    <property type="entry name" value="SHOCT"/>
</dbReference>
<evidence type="ECO:0000256" key="5">
    <source>
        <dbReference type="ARBA" id="ARBA00023136"/>
    </source>
</evidence>
<evidence type="ECO:0000256" key="3">
    <source>
        <dbReference type="ARBA" id="ARBA00022692"/>
    </source>
</evidence>
<dbReference type="Proteomes" id="UP001499990">
    <property type="component" value="Unassembled WGS sequence"/>
</dbReference>
<dbReference type="Pfam" id="PF09851">
    <property type="entry name" value="SHOCT"/>
    <property type="match status" value="1"/>
</dbReference>
<evidence type="ECO:0000256" key="1">
    <source>
        <dbReference type="ARBA" id="ARBA00004651"/>
    </source>
</evidence>
<dbReference type="EMBL" id="BAAAYL010000001">
    <property type="protein sequence ID" value="GAA3377291.1"/>
    <property type="molecule type" value="Genomic_DNA"/>
</dbReference>
<protein>
    <submittedName>
        <fullName evidence="9">SHOCT domain-containing protein</fullName>
    </submittedName>
</protein>
<comment type="subcellular location">
    <subcellularLocation>
        <location evidence="1">Cell membrane</location>
        <topology evidence="1">Multi-pass membrane protein</topology>
    </subcellularLocation>
</comment>
<accession>A0ABP6SI65</accession>
<keyword evidence="4 6" id="KW-1133">Transmembrane helix</keyword>
<evidence type="ECO:0000259" key="7">
    <source>
        <dbReference type="Pfam" id="PF09851"/>
    </source>
</evidence>
<evidence type="ECO:0000259" key="8">
    <source>
        <dbReference type="Pfam" id="PF13396"/>
    </source>
</evidence>
<dbReference type="RefSeq" id="WP_345041954.1">
    <property type="nucleotide sequence ID" value="NZ_BAAAYL010000001.1"/>
</dbReference>
<evidence type="ECO:0000313" key="10">
    <source>
        <dbReference type="Proteomes" id="UP001499990"/>
    </source>
</evidence>
<feature type="domain" description="Cardiolipin synthase N-terminal" evidence="8">
    <location>
        <begin position="27"/>
        <end position="73"/>
    </location>
</feature>
<keyword evidence="10" id="KW-1185">Reference proteome</keyword>
<evidence type="ECO:0000256" key="4">
    <source>
        <dbReference type="ARBA" id="ARBA00022989"/>
    </source>
</evidence>
<feature type="transmembrane region" description="Helical" evidence="6">
    <location>
        <begin position="52"/>
        <end position="72"/>
    </location>
</feature>
<sequence>MESHMFLSYDYPILGTFWTIMWVFLWVLWFMILFRIIIDIFRDHQLSGWGKAGWLILVVILPFLGVLVYVIARGKGMSKREVKSLQEQQAAMDAYIRETAGTGTGSAGDELTKLSELKARGDLTEEEFQQAKARLLG</sequence>
<evidence type="ECO:0000313" key="9">
    <source>
        <dbReference type="EMBL" id="GAA3377291.1"/>
    </source>
</evidence>
<gene>
    <name evidence="9" type="ORF">GCM10020367_52400</name>
</gene>
<feature type="domain" description="SHOCT" evidence="7">
    <location>
        <begin position="109"/>
        <end position="136"/>
    </location>
</feature>
<proteinExistence type="predicted"/>
<feature type="transmembrane region" description="Helical" evidence="6">
    <location>
        <begin position="12"/>
        <end position="32"/>
    </location>
</feature>
<keyword evidence="5 6" id="KW-0472">Membrane</keyword>
<keyword evidence="3 6" id="KW-0812">Transmembrane</keyword>
<dbReference type="InterPro" id="IPR027379">
    <property type="entry name" value="CLS_N"/>
</dbReference>
<evidence type="ECO:0000256" key="2">
    <source>
        <dbReference type="ARBA" id="ARBA00022475"/>
    </source>
</evidence>
<name>A0ABP6SI65_9ACTN</name>
<organism evidence="9 10">
    <name type="scientific">Streptomyces sannanensis</name>
    <dbReference type="NCBI Taxonomy" id="285536"/>
    <lineage>
        <taxon>Bacteria</taxon>
        <taxon>Bacillati</taxon>
        <taxon>Actinomycetota</taxon>
        <taxon>Actinomycetes</taxon>
        <taxon>Kitasatosporales</taxon>
        <taxon>Streptomycetaceae</taxon>
        <taxon>Streptomyces</taxon>
    </lineage>
</organism>
<evidence type="ECO:0000256" key="6">
    <source>
        <dbReference type="SAM" id="Phobius"/>
    </source>
</evidence>
<reference evidence="10" key="1">
    <citation type="journal article" date="2019" name="Int. J. Syst. Evol. Microbiol.">
        <title>The Global Catalogue of Microorganisms (GCM) 10K type strain sequencing project: providing services to taxonomists for standard genome sequencing and annotation.</title>
        <authorList>
            <consortium name="The Broad Institute Genomics Platform"/>
            <consortium name="The Broad Institute Genome Sequencing Center for Infectious Disease"/>
            <person name="Wu L."/>
            <person name="Ma J."/>
        </authorList>
    </citation>
    <scope>NUCLEOTIDE SEQUENCE [LARGE SCALE GENOMIC DNA]</scope>
    <source>
        <strain evidence="10">JCM 9651</strain>
    </source>
</reference>
<keyword evidence="2" id="KW-1003">Cell membrane</keyword>